<sequence length="158" mass="16396">MPSNSVKWIVSIVSGLLIGKVSYGVLLPLLMAASPEANAGDSDTMMIVGTGIWLLITIVAAVLLARIPNLKRMIGWGCVVLGVALMVTIPATLLTMDLGTHGDVASNAQAANDAKTALFFWMLIFGLPYLGGGAALTILGTVLIRKNPASSVPDAPRP</sequence>
<feature type="transmembrane region" description="Helical" evidence="1">
    <location>
        <begin position="118"/>
        <end position="144"/>
    </location>
</feature>
<dbReference type="EMBL" id="CADILD010000002">
    <property type="protein sequence ID" value="CAB3878615.1"/>
    <property type="molecule type" value="Genomic_DNA"/>
</dbReference>
<keyword evidence="1" id="KW-0472">Membrane</keyword>
<keyword evidence="1" id="KW-1133">Transmembrane helix</keyword>
<feature type="transmembrane region" description="Helical" evidence="1">
    <location>
        <begin position="45"/>
        <end position="67"/>
    </location>
</feature>
<gene>
    <name evidence="2" type="ORF">LMG1861_03152</name>
</gene>
<proteinExistence type="predicted"/>
<dbReference type="RefSeq" id="WP_175128894.1">
    <property type="nucleotide sequence ID" value="NZ_CADILD010000002.1"/>
</dbReference>
<feature type="transmembrane region" description="Helical" evidence="1">
    <location>
        <begin position="74"/>
        <end position="98"/>
    </location>
</feature>
<accession>A0A6S7DR83</accession>
<dbReference type="Proteomes" id="UP000494105">
    <property type="component" value="Unassembled WGS sequence"/>
</dbReference>
<organism evidence="2 3">
    <name type="scientific">Achromobacter piechaudii</name>
    <dbReference type="NCBI Taxonomy" id="72556"/>
    <lineage>
        <taxon>Bacteria</taxon>
        <taxon>Pseudomonadati</taxon>
        <taxon>Pseudomonadota</taxon>
        <taxon>Betaproteobacteria</taxon>
        <taxon>Burkholderiales</taxon>
        <taxon>Alcaligenaceae</taxon>
        <taxon>Achromobacter</taxon>
    </lineage>
</organism>
<dbReference type="AlphaFoldDB" id="A0A6S7DR83"/>
<keyword evidence="1" id="KW-0812">Transmembrane</keyword>
<evidence type="ECO:0000256" key="1">
    <source>
        <dbReference type="SAM" id="Phobius"/>
    </source>
</evidence>
<evidence type="ECO:0000313" key="2">
    <source>
        <dbReference type="EMBL" id="CAB3878615.1"/>
    </source>
</evidence>
<evidence type="ECO:0000313" key="3">
    <source>
        <dbReference type="Proteomes" id="UP000494105"/>
    </source>
</evidence>
<feature type="transmembrane region" description="Helical" evidence="1">
    <location>
        <begin position="12"/>
        <end position="33"/>
    </location>
</feature>
<name>A0A6S7DR83_9BURK</name>
<reference evidence="2 3" key="1">
    <citation type="submission" date="2020-04" db="EMBL/GenBank/DDBJ databases">
        <authorList>
            <person name="De Canck E."/>
        </authorList>
    </citation>
    <scope>NUCLEOTIDE SEQUENCE [LARGE SCALE GENOMIC DNA]</scope>
    <source>
        <strain evidence="2 3">LMG 1861</strain>
    </source>
</reference>
<protein>
    <submittedName>
        <fullName evidence="2">Uncharacterized protein</fullName>
    </submittedName>
</protein>